<gene>
    <name evidence="3" type="ORF">X560_2569</name>
</gene>
<comment type="caution">
    <text evidence="3">The sequence shown here is derived from an EMBL/GenBank/DDBJ whole genome shotgun (WGS) entry which is preliminary data.</text>
</comment>
<dbReference type="OrthoDB" id="6502305at2"/>
<dbReference type="InterPro" id="IPR046746">
    <property type="entry name" value="Big_15"/>
</dbReference>
<protein>
    <submittedName>
        <fullName evidence="3">Uncharacterized protein</fullName>
    </submittedName>
</protein>
<dbReference type="EMBL" id="AZHO01000038">
    <property type="protein sequence ID" value="KMT57871.1"/>
    <property type="molecule type" value="Genomic_DNA"/>
</dbReference>
<dbReference type="PATRIC" id="fig|1430899.3.peg.2621"/>
<evidence type="ECO:0000259" key="1">
    <source>
        <dbReference type="Pfam" id="PF12708"/>
    </source>
</evidence>
<organism evidence="3 4">
    <name type="scientific">Listeria fleischmannii 1991</name>
    <dbReference type="NCBI Taxonomy" id="1430899"/>
    <lineage>
        <taxon>Bacteria</taxon>
        <taxon>Bacillati</taxon>
        <taxon>Bacillota</taxon>
        <taxon>Bacilli</taxon>
        <taxon>Bacillales</taxon>
        <taxon>Listeriaceae</taxon>
        <taxon>Listeria</taxon>
    </lineage>
</organism>
<sequence length="777" mass="86038">MYRGTQKISNVKDFGAVGDGIKDDTQAIQDAIDSLYEFPVLHANNTSEMSKEGGVVYFPAGSYKVTKTIYINKAGVLLAGAESLPTVITPTGKLVNGELIFEGQESGKPVFEFAYFDGVNNTGNRSFIRNIGMSNLTFNLKFVNKVTTIRILRPYDLCVFKNLMFFNIRGTAIQAVSDLENSVFPAQGLGQGLILRDIHIDNSGSAQKNYTKFSADKGRAEDATAPVIHLENLNESSLTNVKIIACGKKADSEGKIIETNNLGTIAHAERNAVILQGCQGITIRECAFTQVSKAAILIQRGVYGKQIDSKYHFIQSNTFEEITETGITLDGGAGGFAGGKREGVSQITISENRFLGNSTPRYDYWMDNCNLIVIKDRAKVYIGHNATNSTIHAVDLNNSSNDYKITDNGKRTTIMGKEYEYENGHLMNYDAYTFHTRLKADRLTIPIIDKDDLYQSDRKVTEGDIALVKVENEVEKKIAVLRSAASGSLKWTYIDGGDIFSGGIRNVNEYWPGDRKVTGSFEGDVELFKVTASFSDKPDLVQTGGRLLENNAFEIDFSVADFSKCTSMVIQAFDIARNLLNEREVPIFSRKPGQIMEISNHYIRNTIIYGSLLGDIKKFRLLGETADGVVTEISLGGTVDTVKGTFQYYLNQPTSFYENHTLFIEPLDEYGIVSGERVRVPVVAEGNLSVATFKRGDRNLTGTFENIHRLELFVASTNTVTRGGTLVADEKLPNKGTFSFYAISVIPNIDKSNEYYLRGYDAKNNKIAEVDLFLRKE</sequence>
<dbReference type="AlphaFoldDB" id="A0A0J8J0P3"/>
<feature type="domain" description="Rhamnogalacturonase A/B/Epimerase-like pectate lyase" evidence="1">
    <location>
        <begin position="9"/>
        <end position="148"/>
    </location>
</feature>
<dbReference type="InterPro" id="IPR012334">
    <property type="entry name" value="Pectin_lyas_fold"/>
</dbReference>
<dbReference type="InterPro" id="IPR011050">
    <property type="entry name" value="Pectin_lyase_fold/virulence"/>
</dbReference>
<evidence type="ECO:0000313" key="4">
    <source>
        <dbReference type="Proteomes" id="UP000052258"/>
    </source>
</evidence>
<dbReference type="SUPFAM" id="SSF51126">
    <property type="entry name" value="Pectin lyase-like"/>
    <property type="match status" value="1"/>
</dbReference>
<evidence type="ECO:0000259" key="2">
    <source>
        <dbReference type="Pfam" id="PF20622"/>
    </source>
</evidence>
<dbReference type="Proteomes" id="UP000052258">
    <property type="component" value="Unassembled WGS sequence"/>
</dbReference>
<dbReference type="InterPro" id="IPR024535">
    <property type="entry name" value="RHGA/B-epi-like_pectate_lyase"/>
</dbReference>
<feature type="domain" description="Bacterial Ig" evidence="2">
    <location>
        <begin position="686"/>
        <end position="769"/>
    </location>
</feature>
<dbReference type="Pfam" id="PF20622">
    <property type="entry name" value="Big_15"/>
    <property type="match status" value="1"/>
</dbReference>
<dbReference type="Gene3D" id="2.160.20.10">
    <property type="entry name" value="Single-stranded right-handed beta-helix, Pectin lyase-like"/>
    <property type="match status" value="1"/>
</dbReference>
<proteinExistence type="predicted"/>
<evidence type="ECO:0000313" key="3">
    <source>
        <dbReference type="EMBL" id="KMT57871.1"/>
    </source>
</evidence>
<accession>A0A0J8J0P3</accession>
<reference evidence="3 4" key="1">
    <citation type="journal article" date="2015" name="Genome Biol. Evol.">
        <title>Comparative Genomics of Listeria Sensu Lato: Genus-Wide Differences in Evolutionary Dynamics and the Progressive Gain of Complex, Potentially Pathogenicity-Related Traits through Lateral Gene Transfer.</title>
        <authorList>
            <person name="Chiara M."/>
            <person name="Caruso M."/>
            <person name="D'Erchia A.M."/>
            <person name="Manzari C."/>
            <person name="Fraccalvieri R."/>
            <person name="Goffredo E."/>
            <person name="Latorre L."/>
            <person name="Miccolupo A."/>
            <person name="Padalino I."/>
            <person name="Santagada G."/>
            <person name="Chiocco D."/>
            <person name="Pesole G."/>
            <person name="Horner D.S."/>
            <person name="Parisi A."/>
        </authorList>
    </citation>
    <scope>NUCLEOTIDE SEQUENCE [LARGE SCALE GENOMIC DNA]</scope>
    <source>
        <strain evidence="3 4">1991</strain>
    </source>
</reference>
<keyword evidence="4" id="KW-1185">Reference proteome</keyword>
<dbReference type="Pfam" id="PF12708">
    <property type="entry name" value="Pect-lyase_RHGA_epim"/>
    <property type="match status" value="1"/>
</dbReference>
<name>A0A0J8J0P3_9LIST</name>
<dbReference type="RefSeq" id="WP_059140235.1">
    <property type="nucleotide sequence ID" value="NZ_KQ130623.1"/>
</dbReference>